<dbReference type="InterPro" id="IPR001119">
    <property type="entry name" value="SLH_dom"/>
</dbReference>
<dbReference type="Pfam" id="PF00395">
    <property type="entry name" value="SLH"/>
    <property type="match status" value="3"/>
</dbReference>
<dbReference type="InterPro" id="IPR014755">
    <property type="entry name" value="Cu-Rt/internalin_Ig-like"/>
</dbReference>
<dbReference type="OrthoDB" id="1706086at2"/>
<sequence length="1103" mass="114093">MKAVEISELLQRFRRRVHTDLANQKEEVSVNKSKKLTAAVAATAVASAIVAPVASAALNDIPNNYATAAINELVSKGIINGDEKGNFNPTANIKRQDFAIIMAKALNLDLTNPPATATFSDVPVGHYAFAAVEAAVKAKLISGLGGGKFGTNTNLTREQMATVFVNALGVDVTGYASKLNFSDKDSISSYAKNAVAFAVEAELLRGENGKFSPAANAERQQVAVVASNFLKAVEAYKVAQLKNVEATSATSLKLSFHKAVDALAATDVVVKEKATGKVVAVSNPVLAEDKMSATVTVGALTANTTYTVNYKARTFEVTTGERADFAGAQAVGAKKIAVKFTSSVDSAAAKFSLKKGAVSVVIEEVQWNADKTVATLVAADDFSAGTYTAAVTGLEGLSSTSANVVVAAEALTSIELDGNILPKSTATKFGFKALNQYGEDMELAPNAAQFTWVYSTALATNANSADNAAVNISNANIAVDSDLTVTVVANNGVKASKTFKIGKEVIVDTFTLGEVTNVDEDAERLTKDSEAYVAFEAKDQYGNVLSSPLDLIVDTDADNSWDAGEEKVQIVSSSANVSASYVVFDEDGEEVAGLNTAKGKAGIKLTVSNALNADETVVLTAIAPSGKTSNITVKLYKPALVDEVTVGAPTDVIADGDAAVYLPLTAKDQFGAVMTAKQLAEADLADDASVKAFVSSTGVSFDAGYDVETATGENQGKLKLTNVTGTGTVTITVVSASGKTSTTTFDVQAARFAQKVEIVDAATGTAGKLLQGASTKVDFKLYDQYGKEFTADGANKITFAITKVSGDDAGLTSTATAAPVLAESALSEITLAADAAKKGEYKLTVRVVKEDDSQTLSSATKNFTVIDGKTETLTYAVGELPTLYKGAADAANAYAKAVTVSATDANGVKVALPSNAIESVISSNTAAVLVDAATKKIYSANAILTADAKSTVTVVINTPTGTQVVNREVTVSVADLAVTDIKFVDADGEKIEKFAFANDTELLTGVNLFEGTDTDGVEVVVTDQFGGTSLSAAGNLSYYFSANDLTLADGEILDENAGVIAITEGTTTGTVESTWTAGKGFKLTVVNANGKSAVLNFTVTAAN</sequence>
<keyword evidence="1" id="KW-0732">Signal</keyword>
<evidence type="ECO:0000313" key="3">
    <source>
        <dbReference type="EMBL" id="ARU60502.1"/>
    </source>
</evidence>
<protein>
    <recommendedName>
        <fullName evidence="2">SLH domain-containing protein</fullName>
    </recommendedName>
</protein>
<gene>
    <name evidence="3" type="ORF">CBW65_04995</name>
</gene>
<dbReference type="Gene3D" id="2.60.40.1220">
    <property type="match status" value="2"/>
</dbReference>
<organism evidence="3 4">
    <name type="scientific">Tumebacillus avium</name>
    <dbReference type="NCBI Taxonomy" id="1903704"/>
    <lineage>
        <taxon>Bacteria</taxon>
        <taxon>Bacillati</taxon>
        <taxon>Bacillota</taxon>
        <taxon>Bacilli</taxon>
        <taxon>Bacillales</taxon>
        <taxon>Alicyclobacillaceae</taxon>
        <taxon>Tumebacillus</taxon>
    </lineage>
</organism>
<feature type="domain" description="SLH" evidence="2">
    <location>
        <begin position="115"/>
        <end position="178"/>
    </location>
</feature>
<name>A0A1Y0IJ28_9BACL</name>
<keyword evidence="4" id="KW-1185">Reference proteome</keyword>
<dbReference type="Proteomes" id="UP000195437">
    <property type="component" value="Chromosome"/>
</dbReference>
<feature type="domain" description="SLH" evidence="2">
    <location>
        <begin position="179"/>
        <end position="240"/>
    </location>
</feature>
<evidence type="ECO:0000313" key="4">
    <source>
        <dbReference type="Proteomes" id="UP000195437"/>
    </source>
</evidence>
<dbReference type="AlphaFoldDB" id="A0A1Y0IJ28"/>
<reference evidence="4" key="1">
    <citation type="submission" date="2017-05" db="EMBL/GenBank/DDBJ databases">
        <authorList>
            <person name="Sung H."/>
        </authorList>
    </citation>
    <scope>NUCLEOTIDE SEQUENCE [LARGE SCALE GENOMIC DNA]</scope>
    <source>
        <strain evidence="4">AR23208</strain>
    </source>
</reference>
<feature type="domain" description="SLH" evidence="2">
    <location>
        <begin position="53"/>
        <end position="114"/>
    </location>
</feature>
<evidence type="ECO:0000259" key="2">
    <source>
        <dbReference type="PROSITE" id="PS51272"/>
    </source>
</evidence>
<dbReference type="KEGG" id="tum:CBW65_04995"/>
<dbReference type="EMBL" id="CP021434">
    <property type="protein sequence ID" value="ARU60502.1"/>
    <property type="molecule type" value="Genomic_DNA"/>
</dbReference>
<accession>A0A1Y0IJ28</accession>
<proteinExistence type="predicted"/>
<dbReference type="PROSITE" id="PS51272">
    <property type="entry name" value="SLH"/>
    <property type="match status" value="3"/>
</dbReference>
<evidence type="ECO:0000256" key="1">
    <source>
        <dbReference type="ARBA" id="ARBA00022729"/>
    </source>
</evidence>